<keyword evidence="14" id="KW-1185">Reference proteome</keyword>
<dbReference type="PROSITE" id="PS51038">
    <property type="entry name" value="BAH"/>
    <property type="match status" value="1"/>
</dbReference>
<evidence type="ECO:0000256" key="6">
    <source>
        <dbReference type="ARBA" id="ARBA00023125"/>
    </source>
</evidence>
<dbReference type="InterPro" id="IPR031303">
    <property type="entry name" value="C5_meth_CS"/>
</dbReference>
<feature type="active site" evidence="8">
    <location>
        <position position="1083"/>
    </location>
</feature>
<evidence type="ECO:0000256" key="7">
    <source>
        <dbReference type="ARBA" id="ARBA00023242"/>
    </source>
</evidence>
<comment type="similarity">
    <text evidence="8 9">Belongs to the class I-like SAM-binding methyltransferase superfamily. C5-methyltransferase family.</text>
</comment>
<name>A0A9W8D1D1_9FUNG</name>
<dbReference type="InterPro" id="IPR001025">
    <property type="entry name" value="BAH_dom"/>
</dbReference>
<evidence type="ECO:0000313" key="13">
    <source>
        <dbReference type="EMBL" id="KAJ1736235.1"/>
    </source>
</evidence>
<dbReference type="Proteomes" id="UP001143981">
    <property type="component" value="Unassembled WGS sequence"/>
</dbReference>
<feature type="region of interest" description="Disordered" evidence="11">
    <location>
        <begin position="168"/>
        <end position="254"/>
    </location>
</feature>
<evidence type="ECO:0000256" key="4">
    <source>
        <dbReference type="ARBA" id="ARBA00022691"/>
    </source>
</evidence>
<feature type="compositionally biased region" description="Basic and acidic residues" evidence="11">
    <location>
        <begin position="481"/>
        <end position="491"/>
    </location>
</feature>
<evidence type="ECO:0000259" key="12">
    <source>
        <dbReference type="PROSITE" id="PS51038"/>
    </source>
</evidence>
<dbReference type="PANTHER" id="PTHR10629:SF52">
    <property type="entry name" value="DNA (CYTOSINE-5)-METHYLTRANSFERASE 1"/>
    <property type="match status" value="1"/>
</dbReference>
<dbReference type="InterPro" id="IPR029063">
    <property type="entry name" value="SAM-dependent_MTases_sf"/>
</dbReference>
<dbReference type="SUPFAM" id="SSF53335">
    <property type="entry name" value="S-adenosyl-L-methionine-dependent methyltransferases"/>
    <property type="match status" value="1"/>
</dbReference>
<dbReference type="Pfam" id="PF12047">
    <property type="entry name" value="DNMT1-RFD"/>
    <property type="match status" value="1"/>
</dbReference>
<dbReference type="Gene3D" id="3.90.120.10">
    <property type="entry name" value="DNA Methylase, subunit A, domain 2"/>
    <property type="match status" value="2"/>
</dbReference>
<dbReference type="OrthoDB" id="5376140at2759"/>
<dbReference type="InterPro" id="IPR022702">
    <property type="entry name" value="Cytosine_MeTrfase1_RFD"/>
</dbReference>
<keyword evidence="4 8" id="KW-0949">S-adenosyl-L-methionine</keyword>
<feature type="region of interest" description="Disordered" evidence="11">
    <location>
        <begin position="1528"/>
        <end position="1553"/>
    </location>
</feature>
<dbReference type="InterPro" id="IPR018117">
    <property type="entry name" value="C5_DNA_meth_AS"/>
</dbReference>
<dbReference type="GO" id="GO:0005634">
    <property type="term" value="C:nucleus"/>
    <property type="evidence" value="ECO:0007669"/>
    <property type="project" value="UniProtKB-SubCell"/>
</dbReference>
<feature type="compositionally biased region" description="Acidic residues" evidence="11">
    <location>
        <begin position="186"/>
        <end position="196"/>
    </location>
</feature>
<dbReference type="PROSITE" id="PS00095">
    <property type="entry name" value="C5_MTASE_2"/>
    <property type="match status" value="1"/>
</dbReference>
<dbReference type="PRINTS" id="PR00105">
    <property type="entry name" value="C5METTRFRASE"/>
</dbReference>
<sequence length="1559" mass="169178">MDSGSETTPVVPAGPRSAPKRKRATSPAVASYDGVPCDTADGLREPFAGDSDQDETDNARWDISRLTETLPRALLPSGLTGKGARGPAPSLPQKMRFYTAPEDEEIEHADLEVLNESPPDDCEAELTDDLPCRVLDNFVVFDQDCGNAVADLDDVGLEGTDVTIAGNVEPLKASDADSGGDGALEALDEDEDDDEERGGGNSSSCEAGYDSESRAGAACGAKSGKAGAKGSRAGGRADSWGASRSGSVECAGGSSSSRFTQHIRLSAMLNYETYVTPSDETEVWVRTCFAWYKLLNPHPGYMHIYSPLFKRVYMAHQAIARAKLGRTLTVAQFIRELRESPSDIVSRLPPITEGDFRKYREAIIEEIEICLEATGHLELMDAPLIRTICGLGGRGKVAKRPRAGADSLARGTRTTGKTVVIGEPKHENPACVTPLIASIAQGLYARHLMNVSAFEAAAAAQGSGRAGAGAGTPARTGQADAWKKKYTEGSKSKQPAADNAQGVVSLADLQRHLPIKRIRPGGIRCPDGSRLPQIERDRVYYSEIVVSASGDDSDDASSDEAVVKVGRTVLVRALRPAGGHDIGSLWEATEEEQAENAAAEGDSTAVRIIQVVSIMYAAHERRWMLHGRLLLPGRDTVLQEVAMPNEWYLVDSCRTYWLSDSLCGTVDVTFVPSAQEIDAYKWATEQRLFCRFWYEASSGMFEDVNMHIQGTGAVTPMWCLACKLKKQKPDVRPGRIIVGVQPTLEGANSGSAFSSPLSRESAGRVLPEYKETVTVGGVEYHVNDTVYILSEHSDQPFQLGYILRFAGDKARGVGGAGQEVEVQILKRMRILPQDKRPAGVDNAYDDERHVYWTPLVQFHAAASLRGKCWVSHPDDIDGPLNAYKDADANAFYAQYESTRIWPDSEDDWIVLKPGERPVGSADAVGADSSGEDERMPEPPRCAVCRRDREHRARLLAQFLSPPAALAGPPADGGARANPVGGRHPLRALDLFSGCGGLTQGMDQSGVVKTMWSVEYMPSAGLSFAKNHPWAQVYNQCSNLLLEGAIKAHHGIATEPLVNKFDGKQLPPMPRPGDVDFIYCGPPCQGFSRCNRFIKADDIKTSLIANALSYVDFYRPTYFLLENVRGLLQYRLGGVQVGPGRVSGGIEMGMLKFILRALTTMGYQTRFYVLQAGNFGLAQSRRRLFVWACKRGHRLPGVPTPITTFEKSNQTNINLPDGTTYAPFAGRNGNAPHHMLTVQDAIGDLPKFEFVNPALVYPDPDAEGRDSSWPQYIAVSGQPTAIAGDRDGSRGYVGHMEMPYESPPRSEFQRLRRRQNQLCLPGADSSYCELVERLHNHISRKFNAMNVERICRVALEPRKDHSSLPQNLKPWCLSAKESAASRHNGWKGLYGRLDPMGCFGTALTEMSPMGKSGTVLLHDQRRVLSVRECARAQGFPDKFRLYSIKENDTRDMHRQIGNAVPPPLAYALSLELREALFRDYVDCKPGTVGDLDTGLACDVLGDFCIDIGAPAPADAALCKASLAVTPTADTVSAGSSDDGAVEDSVDAGPGRSGDSVAVAC</sequence>
<evidence type="ECO:0000256" key="11">
    <source>
        <dbReference type="SAM" id="MobiDB-lite"/>
    </source>
</evidence>
<dbReference type="PANTHER" id="PTHR10629">
    <property type="entry name" value="CYTOSINE-SPECIFIC METHYLTRANSFERASE"/>
    <property type="match status" value="1"/>
</dbReference>
<organism evidence="13 14">
    <name type="scientific">Coemansia biformis</name>
    <dbReference type="NCBI Taxonomy" id="1286918"/>
    <lineage>
        <taxon>Eukaryota</taxon>
        <taxon>Fungi</taxon>
        <taxon>Fungi incertae sedis</taxon>
        <taxon>Zoopagomycota</taxon>
        <taxon>Kickxellomycotina</taxon>
        <taxon>Kickxellomycetes</taxon>
        <taxon>Kickxellales</taxon>
        <taxon>Kickxellaceae</taxon>
        <taxon>Coemansia</taxon>
    </lineage>
</organism>
<keyword evidence="3 8" id="KW-0808">Transferase</keyword>
<keyword evidence="7" id="KW-0539">Nucleus</keyword>
<dbReference type="GO" id="GO:0032259">
    <property type="term" value="P:methylation"/>
    <property type="evidence" value="ECO:0007669"/>
    <property type="project" value="UniProtKB-KW"/>
</dbReference>
<dbReference type="GO" id="GO:0003677">
    <property type="term" value="F:DNA binding"/>
    <property type="evidence" value="ECO:0007669"/>
    <property type="project" value="UniProtKB-KW"/>
</dbReference>
<dbReference type="EMBL" id="JANBOI010000001">
    <property type="protein sequence ID" value="KAJ1736235.1"/>
    <property type="molecule type" value="Genomic_DNA"/>
</dbReference>
<dbReference type="GO" id="GO:0044027">
    <property type="term" value="P:negative regulation of gene expression via chromosomal CpG island methylation"/>
    <property type="evidence" value="ECO:0007669"/>
    <property type="project" value="TreeGrafter"/>
</dbReference>
<comment type="caution">
    <text evidence="13">The sequence shown here is derived from an EMBL/GenBank/DDBJ whole genome shotgun (WGS) entry which is preliminary data.</text>
</comment>
<dbReference type="Pfam" id="PF00145">
    <property type="entry name" value="DNA_methylase"/>
    <property type="match status" value="1"/>
</dbReference>
<dbReference type="PROSITE" id="PS00094">
    <property type="entry name" value="C5_MTASE_1"/>
    <property type="match status" value="1"/>
</dbReference>
<dbReference type="Gene3D" id="2.30.30.490">
    <property type="match status" value="2"/>
</dbReference>
<evidence type="ECO:0000256" key="1">
    <source>
        <dbReference type="ARBA" id="ARBA00004123"/>
    </source>
</evidence>
<comment type="catalytic activity">
    <reaction evidence="10">
        <text>a 2'-deoxycytidine in DNA + S-adenosyl-L-methionine = a 5-methyl-2'-deoxycytidine in DNA + S-adenosyl-L-homocysteine + H(+)</text>
        <dbReference type="Rhea" id="RHEA:13681"/>
        <dbReference type="Rhea" id="RHEA-COMP:11369"/>
        <dbReference type="Rhea" id="RHEA-COMP:11370"/>
        <dbReference type="ChEBI" id="CHEBI:15378"/>
        <dbReference type="ChEBI" id="CHEBI:57856"/>
        <dbReference type="ChEBI" id="CHEBI:59789"/>
        <dbReference type="ChEBI" id="CHEBI:85452"/>
        <dbReference type="ChEBI" id="CHEBI:85454"/>
        <dbReference type="EC" id="2.1.1.37"/>
    </reaction>
</comment>
<evidence type="ECO:0000256" key="2">
    <source>
        <dbReference type="ARBA" id="ARBA00022603"/>
    </source>
</evidence>
<comment type="subcellular location">
    <subcellularLocation>
        <location evidence="1">Nucleus</location>
    </subcellularLocation>
</comment>
<evidence type="ECO:0000313" key="14">
    <source>
        <dbReference type="Proteomes" id="UP001143981"/>
    </source>
</evidence>
<protein>
    <recommendedName>
        <fullName evidence="10">Cytosine-specific methyltransferase</fullName>
        <ecNumber evidence="10">2.1.1.37</ecNumber>
    </recommendedName>
</protein>
<evidence type="ECO:0000256" key="3">
    <source>
        <dbReference type="ARBA" id="ARBA00022679"/>
    </source>
</evidence>
<dbReference type="Gene3D" id="3.40.50.150">
    <property type="entry name" value="Vaccinia Virus protein VP39"/>
    <property type="match status" value="1"/>
</dbReference>
<evidence type="ECO:0000256" key="8">
    <source>
        <dbReference type="PROSITE-ProRule" id="PRU01016"/>
    </source>
</evidence>
<gene>
    <name evidence="13" type="ORF">LPJ61_000019</name>
</gene>
<accession>A0A9W8D1D1</accession>
<keyword evidence="5" id="KW-0677">Repeat</keyword>
<feature type="domain" description="BAH" evidence="12">
    <location>
        <begin position="778"/>
        <end position="908"/>
    </location>
</feature>
<feature type="region of interest" description="Disordered" evidence="11">
    <location>
        <begin position="463"/>
        <end position="499"/>
    </location>
</feature>
<evidence type="ECO:0000256" key="5">
    <source>
        <dbReference type="ARBA" id="ARBA00022737"/>
    </source>
</evidence>
<dbReference type="InterPro" id="IPR043151">
    <property type="entry name" value="BAH_sf"/>
</dbReference>
<proteinExistence type="inferred from homology"/>
<keyword evidence="2 8" id="KW-0489">Methyltransferase</keyword>
<dbReference type="GO" id="GO:0003886">
    <property type="term" value="F:DNA (cytosine-5-)-methyltransferase activity"/>
    <property type="evidence" value="ECO:0007669"/>
    <property type="project" value="UniProtKB-EC"/>
</dbReference>
<feature type="region of interest" description="Disordered" evidence="11">
    <location>
        <begin position="1"/>
        <end position="59"/>
    </location>
</feature>
<reference evidence="13" key="1">
    <citation type="submission" date="2022-07" db="EMBL/GenBank/DDBJ databases">
        <title>Phylogenomic reconstructions and comparative analyses of Kickxellomycotina fungi.</title>
        <authorList>
            <person name="Reynolds N.K."/>
            <person name="Stajich J.E."/>
            <person name="Barry K."/>
            <person name="Grigoriev I.V."/>
            <person name="Crous P."/>
            <person name="Smith M.E."/>
        </authorList>
    </citation>
    <scope>NUCLEOTIDE SEQUENCE</scope>
    <source>
        <strain evidence="13">BCRC 34381</strain>
    </source>
</reference>
<dbReference type="EC" id="2.1.1.37" evidence="10"/>
<dbReference type="InterPro" id="IPR050390">
    <property type="entry name" value="C5-Methyltransferase"/>
</dbReference>
<feature type="region of interest" description="Disordered" evidence="11">
    <location>
        <begin position="914"/>
        <end position="939"/>
    </location>
</feature>
<dbReference type="PROSITE" id="PS51679">
    <property type="entry name" value="SAM_MT_C5"/>
    <property type="match status" value="1"/>
</dbReference>
<dbReference type="InterPro" id="IPR001525">
    <property type="entry name" value="C5_MeTfrase"/>
</dbReference>
<feature type="compositionally biased region" description="Low complexity" evidence="11">
    <location>
        <begin position="214"/>
        <end position="237"/>
    </location>
</feature>
<keyword evidence="6" id="KW-0238">DNA-binding</keyword>
<dbReference type="NCBIfam" id="TIGR00675">
    <property type="entry name" value="dcm"/>
    <property type="match status" value="1"/>
</dbReference>
<evidence type="ECO:0000256" key="9">
    <source>
        <dbReference type="RuleBase" id="RU000416"/>
    </source>
</evidence>
<evidence type="ECO:0000256" key="10">
    <source>
        <dbReference type="RuleBase" id="RU000417"/>
    </source>
</evidence>
<dbReference type="GO" id="GO:0003682">
    <property type="term" value="F:chromatin binding"/>
    <property type="evidence" value="ECO:0007669"/>
    <property type="project" value="InterPro"/>
</dbReference>